<comment type="caution">
    <text evidence="4">The sequence shown here is derived from an EMBL/GenBank/DDBJ whole genome shotgun (WGS) entry which is preliminary data.</text>
</comment>
<name>A0ABS7WTL3_9BACT</name>
<feature type="domain" description="Haemolysin-type calcium binding-related" evidence="3">
    <location>
        <begin position="495"/>
        <end position="531"/>
    </location>
</feature>
<dbReference type="RefSeq" id="WP_317986812.1">
    <property type="nucleotide sequence ID" value="NZ_JACGBB010000033.1"/>
</dbReference>
<evidence type="ECO:0000313" key="4">
    <source>
        <dbReference type="EMBL" id="MBZ7988110.1"/>
    </source>
</evidence>
<dbReference type="InterPro" id="IPR001343">
    <property type="entry name" value="Hemolysn_Ca-bd"/>
</dbReference>
<accession>A0ABS7WTL3</accession>
<keyword evidence="5" id="KW-1185">Reference proteome</keyword>
<evidence type="ECO:0000313" key="5">
    <source>
        <dbReference type="Proteomes" id="UP000786183"/>
    </source>
</evidence>
<evidence type="ECO:0000256" key="1">
    <source>
        <dbReference type="ARBA" id="ARBA00004613"/>
    </source>
</evidence>
<evidence type="ECO:0000256" key="2">
    <source>
        <dbReference type="ARBA" id="ARBA00022525"/>
    </source>
</evidence>
<organism evidence="4 5">
    <name type="scientific">Campylobacter canadensis</name>
    <dbReference type="NCBI Taxonomy" id="449520"/>
    <lineage>
        <taxon>Bacteria</taxon>
        <taxon>Pseudomonadati</taxon>
        <taxon>Campylobacterota</taxon>
        <taxon>Epsilonproteobacteria</taxon>
        <taxon>Campylobacterales</taxon>
        <taxon>Campylobacteraceae</taxon>
        <taxon>Campylobacter</taxon>
    </lineage>
</organism>
<dbReference type="InterPro" id="IPR018511">
    <property type="entry name" value="Hemolysin-typ_Ca-bd_CS"/>
</dbReference>
<proteinExistence type="predicted"/>
<evidence type="ECO:0000259" key="3">
    <source>
        <dbReference type="Pfam" id="PF06594"/>
    </source>
</evidence>
<keyword evidence="2" id="KW-0964">Secreted</keyword>
<feature type="domain" description="Haemolysin-type calcium binding-related" evidence="3">
    <location>
        <begin position="807"/>
        <end position="839"/>
    </location>
</feature>
<comment type="subcellular location">
    <subcellularLocation>
        <location evidence="1">Secreted</location>
    </subcellularLocation>
</comment>
<feature type="non-terminal residue" evidence="4">
    <location>
        <position position="1"/>
    </location>
</feature>
<dbReference type="SUPFAM" id="SSF51120">
    <property type="entry name" value="beta-Roll"/>
    <property type="match status" value="3"/>
</dbReference>
<protein>
    <recommendedName>
        <fullName evidence="3">Haemolysin-type calcium binding-related domain-containing protein</fullName>
    </recommendedName>
</protein>
<dbReference type="InterPro" id="IPR010566">
    <property type="entry name" value="Haemolys_ca-bd"/>
</dbReference>
<dbReference type="PRINTS" id="PR00313">
    <property type="entry name" value="CABNDNGRPT"/>
</dbReference>
<dbReference type="Gene3D" id="2.150.10.10">
    <property type="entry name" value="Serralysin-like metalloprotease, C-terminal"/>
    <property type="match status" value="3"/>
</dbReference>
<dbReference type="InterPro" id="IPR050557">
    <property type="entry name" value="RTX_toxin/Mannuronan_C5-epim"/>
</dbReference>
<dbReference type="Pfam" id="PF06594">
    <property type="entry name" value="HCBP_related"/>
    <property type="match status" value="2"/>
</dbReference>
<dbReference type="Proteomes" id="UP000786183">
    <property type="component" value="Unassembled WGS sequence"/>
</dbReference>
<reference evidence="4 5" key="1">
    <citation type="submission" date="2020-07" db="EMBL/GenBank/DDBJ databases">
        <title>Transfer of Campylobacter canadensis to the novel genus Avispirillum gen. nov., that also includes two novel species recovered from migratory waterfowl: Avispirillum anseris sp. nov. and Avispirillum brantae sp. nov.</title>
        <authorList>
            <person name="Miller W.G."/>
            <person name="Chapman M.H."/>
            <person name="Yee E."/>
            <person name="Inglis G.D."/>
        </authorList>
    </citation>
    <scope>NUCLEOTIDE SEQUENCE [LARGE SCALE GENOMIC DNA]</scope>
    <source>
        <strain evidence="4 5">L283</strain>
    </source>
</reference>
<dbReference type="EMBL" id="JACGBB010000033">
    <property type="protein sequence ID" value="MBZ7988110.1"/>
    <property type="molecule type" value="Genomic_DNA"/>
</dbReference>
<gene>
    <name evidence="4" type="ORF">AVCANL283_08400</name>
</gene>
<dbReference type="PROSITE" id="PS00330">
    <property type="entry name" value="HEMOLYSIN_CALCIUM"/>
    <property type="match status" value="5"/>
</dbReference>
<sequence length="909" mass="102352">IPSSDFKTLDTNNNQTLNHTQAKFAINGFKALKLLDSNEDGVIDINDKEFNNLKIWQDLNEDGITQTNELKTLKDLNITSINLNYKDTNQKLDNDNTITQTASFIKDNKESLLADINFSVSSIERVFKDKIEYSEDDLNLANLKGYGVLRDLRDAACLDEELKAILKDYSSAHSKEEQLNKLDKLIYAWANTNKALNKDFNLSKTKEFNSNNPNNNTDNVRDLWLTPSQAREYANFTISESLKSEFNELKQRISIINSFLGINNQDFYIASLNEFNELKNSFNNTYNSLRTYVYKGLLFQTRLKEYYNEISITSYENNGSYELKLDFSKSIEKFKAINEINPKKAFVDLAEFITSFKDINSLNDCVILLGSFIKTIDSNTLSYYLKLLDEDTINALSTQTGTSGNDTLVGTNLLNGKDVLYGLDGDDTLIGGIGDDTLVGGNGNDTYVYDKDFGHDIIINYKSNLNDKDIIKFNDASINADNLKYVRNYNDLMLIKDDNNSIRVKDFFAYEDLRNTIDEIKFANNTSINKDEIINRVYTPTNGDDNFTMFFTNKDYVITMLDGNDTIITHNGDDVIDGGDGDDIIRSGAGNDIINGGNGNDDIYAGDGDDIIIGGAGDDILQGGMGNDKYIYKGVWGHDTIINLRNDNAYDEIILDVSSSFVKITRDNDDLIINKLKSAGWFKKVVDDSSSIKVVDFFKKDYDISALVLKDKTLSADDLRQMVLTPTWGNDTLIGSEYSDRIYGLFGNDTIIGGKADDYLNGGAGNDTYIFNRGDGNDYIKDALGYDTIKFNDVSFSEVVLKKDVDNLIIKYNNNKDSVTVLGNFTIGFNKIEKFVFSDKTLCYDDFINTAKKELPSYEDLVDKVTKPDLSSYLENVEKLIQDTNAFAPNSSGFISYTDDKNNSIQVYL</sequence>
<dbReference type="PANTHER" id="PTHR38340">
    <property type="entry name" value="S-LAYER PROTEIN"/>
    <property type="match status" value="1"/>
</dbReference>
<dbReference type="InterPro" id="IPR011049">
    <property type="entry name" value="Serralysin-like_metalloprot_C"/>
</dbReference>
<dbReference type="Pfam" id="PF00353">
    <property type="entry name" value="HemolysinCabind"/>
    <property type="match status" value="4"/>
</dbReference>
<dbReference type="PANTHER" id="PTHR38340:SF1">
    <property type="entry name" value="S-LAYER PROTEIN"/>
    <property type="match status" value="1"/>
</dbReference>